<dbReference type="Proteomes" id="UP001164743">
    <property type="component" value="Chromosome 10A"/>
</dbReference>
<gene>
    <name evidence="2" type="ORF">PtA15_10A270</name>
</gene>
<name>A0ABY7CUB3_9BASI</name>
<dbReference type="GeneID" id="77801324"/>
<evidence type="ECO:0000313" key="2">
    <source>
        <dbReference type="EMBL" id="WAQ88849.1"/>
    </source>
</evidence>
<reference evidence="2" key="1">
    <citation type="submission" date="2022-10" db="EMBL/GenBank/DDBJ databases">
        <title>Puccinia triticina Genome sequencing and assembly.</title>
        <authorList>
            <person name="Li C."/>
        </authorList>
    </citation>
    <scope>NUCLEOTIDE SEQUENCE</scope>
    <source>
        <strain evidence="2">Pt15</strain>
    </source>
</reference>
<feature type="region of interest" description="Disordered" evidence="1">
    <location>
        <begin position="54"/>
        <end position="76"/>
    </location>
</feature>
<dbReference type="EMBL" id="CP110430">
    <property type="protein sequence ID" value="WAQ88849.1"/>
    <property type="molecule type" value="Genomic_DNA"/>
</dbReference>
<evidence type="ECO:0000256" key="1">
    <source>
        <dbReference type="SAM" id="MobiDB-lite"/>
    </source>
</evidence>
<dbReference type="RefSeq" id="XP_053024404.1">
    <property type="nucleotide sequence ID" value="XM_053160429.1"/>
</dbReference>
<keyword evidence="3" id="KW-1185">Reference proteome</keyword>
<proteinExistence type="predicted"/>
<sequence>MVENLSIDPWQVHAFALWRLFFWKERCDPLISLKHFPGWDGGWYMWGSSPPPDPVWAAESKSGDKMEENDQGGGGD</sequence>
<protein>
    <submittedName>
        <fullName evidence="2">Uncharacterized protein</fullName>
    </submittedName>
</protein>
<accession>A0ABY7CUB3</accession>
<evidence type="ECO:0000313" key="3">
    <source>
        <dbReference type="Proteomes" id="UP001164743"/>
    </source>
</evidence>
<organism evidence="2 3">
    <name type="scientific">Puccinia triticina</name>
    <dbReference type="NCBI Taxonomy" id="208348"/>
    <lineage>
        <taxon>Eukaryota</taxon>
        <taxon>Fungi</taxon>
        <taxon>Dikarya</taxon>
        <taxon>Basidiomycota</taxon>
        <taxon>Pucciniomycotina</taxon>
        <taxon>Pucciniomycetes</taxon>
        <taxon>Pucciniales</taxon>
        <taxon>Pucciniaceae</taxon>
        <taxon>Puccinia</taxon>
    </lineage>
</organism>